<reference evidence="3 4" key="1">
    <citation type="submission" date="2018-12" db="EMBL/GenBank/DDBJ databases">
        <title>Venturia inaequalis Genome Resource.</title>
        <authorList>
            <person name="Lichtner F.J."/>
        </authorList>
    </citation>
    <scope>NUCLEOTIDE SEQUENCE [LARGE SCALE GENOMIC DNA]</scope>
    <source>
        <strain evidence="3 4">120213</strain>
        <strain evidence="2 5">DMI_063113</strain>
    </source>
</reference>
<evidence type="ECO:0000313" key="4">
    <source>
        <dbReference type="Proteomes" id="UP000447873"/>
    </source>
</evidence>
<sequence>MVLVELDLYLVTGPVIYGRRAKVVLCALEDACSGLVIGTGSGKAWEREDWPIGYQAPKHALVIGGMFSDGGKVPEQPGAAPRRVDLPSDSPVPGARRVKIRSGPYRVPNMMKTNPTGERGMLWNYPDLQIERPCSGECTLLKQVAGLEYGNGTSANIDTGMWLHHMVAFVSGPTRWDPTCYGKVSLPHWSVSSMPSKTERYFSSGNERSAFRFEAGGNTGYHLGEADVLSWVIELMNMNMDDRVVYVTQTYDYLPGPLPSGWQDIKPVWFDASNCWTGEVAAPKETGAFAIESEPWIPNVEGRIVDAVGHLHDGGIAVDVLASPNQPVCTTNLHYSESPAYIFRGTNMGDDKPAINHISSVERCKVSRIKEMKKGQSWTVRGRYNYDDRPGNIEEGKQGAVMAISIVLIAVPPGGVPSPMQGWIGWAGSMVGIGATGELSPAAPAPVWNNGPSAPGAQWQGNPSARMSKPISAAPGTGEFAPGMGF</sequence>
<evidence type="ECO:0000313" key="3">
    <source>
        <dbReference type="EMBL" id="KAE9988903.1"/>
    </source>
</evidence>
<organism evidence="3 4">
    <name type="scientific">Venturia inaequalis</name>
    <name type="common">Apple scab fungus</name>
    <dbReference type="NCBI Taxonomy" id="5025"/>
    <lineage>
        <taxon>Eukaryota</taxon>
        <taxon>Fungi</taxon>
        <taxon>Dikarya</taxon>
        <taxon>Ascomycota</taxon>
        <taxon>Pezizomycotina</taxon>
        <taxon>Dothideomycetes</taxon>
        <taxon>Pleosporomycetidae</taxon>
        <taxon>Venturiales</taxon>
        <taxon>Venturiaceae</taxon>
        <taxon>Venturia</taxon>
    </lineage>
</organism>
<gene>
    <name evidence="2" type="ORF">EG327_003436</name>
    <name evidence="3" type="ORF">EG328_005613</name>
</gene>
<name>A0A8H3VJN5_VENIN</name>
<accession>A0A8H3VJN5</accession>
<dbReference type="AlphaFoldDB" id="A0A8H3VJN5"/>
<dbReference type="EMBL" id="WNWS01000003">
    <property type="protein sequence ID" value="KAE9988903.1"/>
    <property type="molecule type" value="Genomic_DNA"/>
</dbReference>
<protein>
    <submittedName>
        <fullName evidence="3">Uncharacterized protein</fullName>
    </submittedName>
</protein>
<keyword evidence="5" id="KW-1185">Reference proteome</keyword>
<evidence type="ECO:0000313" key="2">
    <source>
        <dbReference type="EMBL" id="KAE9988262.1"/>
    </source>
</evidence>
<comment type="caution">
    <text evidence="3">The sequence shown here is derived from an EMBL/GenBank/DDBJ whole genome shotgun (WGS) entry which is preliminary data.</text>
</comment>
<evidence type="ECO:0000256" key="1">
    <source>
        <dbReference type="SAM" id="MobiDB-lite"/>
    </source>
</evidence>
<evidence type="ECO:0000313" key="5">
    <source>
        <dbReference type="Proteomes" id="UP000490939"/>
    </source>
</evidence>
<dbReference type="EMBL" id="WNWR01000216">
    <property type="protein sequence ID" value="KAE9988262.1"/>
    <property type="molecule type" value="Genomic_DNA"/>
</dbReference>
<dbReference type="Proteomes" id="UP000490939">
    <property type="component" value="Unassembled WGS sequence"/>
</dbReference>
<proteinExistence type="predicted"/>
<dbReference type="Proteomes" id="UP000447873">
    <property type="component" value="Unassembled WGS sequence"/>
</dbReference>
<feature type="region of interest" description="Disordered" evidence="1">
    <location>
        <begin position="72"/>
        <end position="95"/>
    </location>
</feature>